<comment type="caution">
    <text evidence="1">The sequence shown here is derived from an EMBL/GenBank/DDBJ whole genome shotgun (WGS) entry which is preliminary data.</text>
</comment>
<evidence type="ECO:0000313" key="2">
    <source>
        <dbReference type="Proteomes" id="UP001610432"/>
    </source>
</evidence>
<keyword evidence="2" id="KW-1185">Reference proteome</keyword>
<dbReference type="Proteomes" id="UP001610432">
    <property type="component" value="Unassembled WGS sequence"/>
</dbReference>
<evidence type="ECO:0008006" key="3">
    <source>
        <dbReference type="Google" id="ProtNLM"/>
    </source>
</evidence>
<gene>
    <name evidence="1" type="ORF">BJX67DRAFT_292545</name>
</gene>
<sequence length="348" mass="39946">MAITKYEFLTPDQIAHFMTHGWVRIPSCFTPQQATEWIKDLWTRLGYNKDDPSTWVLKKINMPVLNTLDVREFAPKAWGAICELCGGEERLSEISRFWGDNFIVNFGSEKLKRRGRAVGPRELDNWHVDGDTFVHFLDSPNQGLLVIPCITDVLENGGATYICPDGIGVVARHLRDNPEGVTPYMARRGEESRFYEFQWFCEQVKDPEKCRDFQQMTGKCGDVVLLHPLMMHSASRNVLHVPRIITNAFVCLKEPFNFDREDPREYSLVERKTLKELGVDSLSGWMIKGDRETLKPGRERIHERMKEMELRRLAGEDVGPVADSGVEVHREIVKGLVWKPDQATAQSV</sequence>
<organism evidence="1 2">
    <name type="scientific">Aspergillus lucknowensis</name>
    <dbReference type="NCBI Taxonomy" id="176173"/>
    <lineage>
        <taxon>Eukaryota</taxon>
        <taxon>Fungi</taxon>
        <taxon>Dikarya</taxon>
        <taxon>Ascomycota</taxon>
        <taxon>Pezizomycotina</taxon>
        <taxon>Eurotiomycetes</taxon>
        <taxon>Eurotiomycetidae</taxon>
        <taxon>Eurotiales</taxon>
        <taxon>Aspergillaceae</taxon>
        <taxon>Aspergillus</taxon>
        <taxon>Aspergillus subgen. Nidulantes</taxon>
    </lineage>
</organism>
<dbReference type="GeneID" id="98141911"/>
<dbReference type="EMBL" id="JBFXLQ010000064">
    <property type="protein sequence ID" value="KAL2862608.1"/>
    <property type="molecule type" value="Genomic_DNA"/>
</dbReference>
<dbReference type="SUPFAM" id="SSF51197">
    <property type="entry name" value="Clavaminate synthase-like"/>
    <property type="match status" value="1"/>
</dbReference>
<dbReference type="Gene3D" id="2.60.120.620">
    <property type="entry name" value="q2cbj1_9rhob like domain"/>
    <property type="match status" value="1"/>
</dbReference>
<dbReference type="RefSeq" id="XP_070881587.1">
    <property type="nucleotide sequence ID" value="XM_071026839.1"/>
</dbReference>
<accession>A0ABR4LDK0</accession>
<protein>
    <recommendedName>
        <fullName evidence="3">Phytanoyl-CoA dioxygenase</fullName>
    </recommendedName>
</protein>
<proteinExistence type="predicted"/>
<name>A0ABR4LDK0_9EURO</name>
<evidence type="ECO:0000313" key="1">
    <source>
        <dbReference type="EMBL" id="KAL2862608.1"/>
    </source>
</evidence>
<reference evidence="1 2" key="1">
    <citation type="submission" date="2024-07" db="EMBL/GenBank/DDBJ databases">
        <title>Section-level genome sequencing and comparative genomics of Aspergillus sections Usti and Cavernicolus.</title>
        <authorList>
            <consortium name="Lawrence Berkeley National Laboratory"/>
            <person name="Nybo J.L."/>
            <person name="Vesth T.C."/>
            <person name="Theobald S."/>
            <person name="Frisvad J.C."/>
            <person name="Larsen T.O."/>
            <person name="Kjaerboelling I."/>
            <person name="Rothschild-Mancinelli K."/>
            <person name="Lyhne E.K."/>
            <person name="Kogle M.E."/>
            <person name="Barry K."/>
            <person name="Clum A."/>
            <person name="Na H."/>
            <person name="Ledsgaard L."/>
            <person name="Lin J."/>
            <person name="Lipzen A."/>
            <person name="Kuo A."/>
            <person name="Riley R."/>
            <person name="Mondo S."/>
            <person name="Labutti K."/>
            <person name="Haridas S."/>
            <person name="Pangalinan J."/>
            <person name="Salamov A.A."/>
            <person name="Simmons B.A."/>
            <person name="Magnuson J.K."/>
            <person name="Chen J."/>
            <person name="Drula E."/>
            <person name="Henrissat B."/>
            <person name="Wiebenga A."/>
            <person name="Lubbers R.J."/>
            <person name="Gomes A.C."/>
            <person name="Macurrencykelacurrency M.R."/>
            <person name="Stajich J."/>
            <person name="Grigoriev I.V."/>
            <person name="Mortensen U.H."/>
            <person name="De Vries R.P."/>
            <person name="Baker S.E."/>
            <person name="Andersen M.R."/>
        </authorList>
    </citation>
    <scope>NUCLEOTIDE SEQUENCE [LARGE SCALE GENOMIC DNA]</scope>
    <source>
        <strain evidence="1 2">CBS 449.75</strain>
    </source>
</reference>